<dbReference type="SMART" id="SM01011">
    <property type="entry name" value="AMP_N"/>
    <property type="match status" value="1"/>
</dbReference>
<reference evidence="7 8" key="1">
    <citation type="submission" date="2024-05" db="EMBL/GenBank/DDBJ databases">
        <title>Culex pipiens pipiens assembly and annotation.</title>
        <authorList>
            <person name="Alout H."/>
            <person name="Durand T."/>
        </authorList>
    </citation>
    <scope>NUCLEOTIDE SEQUENCE [LARGE SCALE GENOMIC DNA]</scope>
    <source>
        <strain evidence="7">HA-2024</strain>
        <tissue evidence="7">Whole body</tissue>
    </source>
</reference>
<proteinExistence type="predicted"/>
<dbReference type="SUPFAM" id="SSF53092">
    <property type="entry name" value="Creatinase/prolidase N-terminal domain"/>
    <property type="match status" value="1"/>
</dbReference>
<evidence type="ECO:0000313" key="7">
    <source>
        <dbReference type="EMBL" id="KAL1397895.1"/>
    </source>
</evidence>
<dbReference type="Proteomes" id="UP001562425">
    <property type="component" value="Unassembled WGS sequence"/>
</dbReference>
<dbReference type="PANTHER" id="PTHR48480">
    <property type="match status" value="1"/>
</dbReference>
<dbReference type="GO" id="GO:0006508">
    <property type="term" value="P:proteolysis"/>
    <property type="evidence" value="ECO:0007669"/>
    <property type="project" value="UniProtKB-KW"/>
</dbReference>
<keyword evidence="3" id="KW-0378">Hydrolase</keyword>
<dbReference type="EMBL" id="JBEHCU010006096">
    <property type="protein sequence ID" value="KAL1397895.1"/>
    <property type="molecule type" value="Genomic_DNA"/>
</dbReference>
<dbReference type="InterPro" id="IPR007865">
    <property type="entry name" value="Aminopep_P_N"/>
</dbReference>
<evidence type="ECO:0000313" key="8">
    <source>
        <dbReference type="Proteomes" id="UP001562425"/>
    </source>
</evidence>
<keyword evidence="8" id="KW-1185">Reference proteome</keyword>
<dbReference type="InterPro" id="IPR029149">
    <property type="entry name" value="Creatin/AminoP/Spt16_N"/>
</dbReference>
<keyword evidence="2" id="KW-0479">Metal-binding</keyword>
<sequence>MACYQMGPNTHSIPMTLFRENRDRVMAELRKVPALEGKQALVVLQGGDNISLYDTDVDYVFRQESYFTYLFGVTEPGCYGTVDVTSGRATLYVPRLPAEYAVWMGPLLTPDDFKTKYEVDAVHYADEIDVKIGEENPSVLLTL</sequence>
<evidence type="ECO:0000256" key="4">
    <source>
        <dbReference type="ARBA" id="ARBA00022997"/>
    </source>
</evidence>
<gene>
    <name evidence="7" type="ORF">pipiens_009390</name>
</gene>
<keyword evidence="5" id="KW-0482">Metalloprotease</keyword>
<dbReference type="InterPro" id="IPR052433">
    <property type="entry name" value="X-Pro_dipept-like"/>
</dbReference>
<feature type="non-terminal residue" evidence="7">
    <location>
        <position position="143"/>
    </location>
</feature>
<evidence type="ECO:0000256" key="2">
    <source>
        <dbReference type="ARBA" id="ARBA00022723"/>
    </source>
</evidence>
<organism evidence="7 8">
    <name type="scientific">Culex pipiens pipiens</name>
    <name type="common">Northern house mosquito</name>
    <dbReference type="NCBI Taxonomy" id="38569"/>
    <lineage>
        <taxon>Eukaryota</taxon>
        <taxon>Metazoa</taxon>
        <taxon>Ecdysozoa</taxon>
        <taxon>Arthropoda</taxon>
        <taxon>Hexapoda</taxon>
        <taxon>Insecta</taxon>
        <taxon>Pterygota</taxon>
        <taxon>Neoptera</taxon>
        <taxon>Endopterygota</taxon>
        <taxon>Diptera</taxon>
        <taxon>Nematocera</taxon>
        <taxon>Culicoidea</taxon>
        <taxon>Culicidae</taxon>
        <taxon>Culicinae</taxon>
        <taxon>Culicini</taxon>
        <taxon>Culex</taxon>
        <taxon>Culex</taxon>
    </lineage>
</organism>
<protein>
    <recommendedName>
        <fullName evidence="6">Aminopeptidase P N-terminal domain-containing protein</fullName>
    </recommendedName>
</protein>
<keyword evidence="4" id="KW-0224">Dipeptidase</keyword>
<evidence type="ECO:0000256" key="3">
    <source>
        <dbReference type="ARBA" id="ARBA00022801"/>
    </source>
</evidence>
<comment type="caution">
    <text evidence="7">The sequence shown here is derived from an EMBL/GenBank/DDBJ whole genome shotgun (WGS) entry which is preliminary data.</text>
</comment>
<dbReference type="Gene3D" id="3.40.350.10">
    <property type="entry name" value="Creatinase/prolidase N-terminal domain"/>
    <property type="match status" value="1"/>
</dbReference>
<dbReference type="Pfam" id="PF05195">
    <property type="entry name" value="AMP_N"/>
    <property type="match status" value="1"/>
</dbReference>
<evidence type="ECO:0000256" key="5">
    <source>
        <dbReference type="ARBA" id="ARBA00023049"/>
    </source>
</evidence>
<feature type="domain" description="Aminopeptidase P N-terminal" evidence="6">
    <location>
        <begin position="13"/>
        <end position="141"/>
    </location>
</feature>
<evidence type="ECO:0000256" key="1">
    <source>
        <dbReference type="ARBA" id="ARBA00022670"/>
    </source>
</evidence>
<dbReference type="GO" id="GO:0016805">
    <property type="term" value="F:dipeptidase activity"/>
    <property type="evidence" value="ECO:0007669"/>
    <property type="project" value="UniProtKB-KW"/>
</dbReference>
<dbReference type="AlphaFoldDB" id="A0ABD1DF24"/>
<dbReference type="GO" id="GO:0046872">
    <property type="term" value="F:metal ion binding"/>
    <property type="evidence" value="ECO:0007669"/>
    <property type="project" value="UniProtKB-KW"/>
</dbReference>
<dbReference type="PANTHER" id="PTHR48480:SF2">
    <property type="entry name" value="PEPTIDASE D"/>
    <property type="match status" value="1"/>
</dbReference>
<name>A0ABD1DF24_CULPP</name>
<accession>A0ABD1DF24</accession>
<evidence type="ECO:0000259" key="6">
    <source>
        <dbReference type="SMART" id="SM01011"/>
    </source>
</evidence>
<keyword evidence="1" id="KW-0645">Protease</keyword>
<dbReference type="GO" id="GO:0008237">
    <property type="term" value="F:metallopeptidase activity"/>
    <property type="evidence" value="ECO:0007669"/>
    <property type="project" value="UniProtKB-KW"/>
</dbReference>